<dbReference type="Proteomes" id="UP000256429">
    <property type="component" value="Unassembled WGS sequence"/>
</dbReference>
<keyword evidence="3" id="KW-1185">Reference proteome</keyword>
<feature type="signal peptide" evidence="1">
    <location>
        <begin position="1"/>
        <end position="18"/>
    </location>
</feature>
<evidence type="ECO:0000256" key="1">
    <source>
        <dbReference type="SAM" id="SignalP"/>
    </source>
</evidence>
<dbReference type="EMBL" id="QTTQ01000009">
    <property type="protein sequence ID" value="REE83718.1"/>
    <property type="molecule type" value="Genomic_DNA"/>
</dbReference>
<evidence type="ECO:0000313" key="3">
    <source>
        <dbReference type="Proteomes" id="UP000256429"/>
    </source>
</evidence>
<dbReference type="AlphaFoldDB" id="A0A3D9RW67"/>
<dbReference type="RefSeq" id="WP_115878670.1">
    <property type="nucleotide sequence ID" value="NZ_QTTQ01000009.1"/>
</dbReference>
<proteinExistence type="predicted"/>
<organism evidence="2 3">
    <name type="scientific">Lutibacter oceani</name>
    <dbReference type="NCBI Taxonomy" id="1853311"/>
    <lineage>
        <taxon>Bacteria</taxon>
        <taxon>Pseudomonadati</taxon>
        <taxon>Bacteroidota</taxon>
        <taxon>Flavobacteriia</taxon>
        <taxon>Flavobacteriales</taxon>
        <taxon>Flavobacteriaceae</taxon>
        <taxon>Lutibacter</taxon>
    </lineage>
</organism>
<evidence type="ECO:0000313" key="2">
    <source>
        <dbReference type="EMBL" id="REE83718.1"/>
    </source>
</evidence>
<evidence type="ECO:0008006" key="4">
    <source>
        <dbReference type="Google" id="ProtNLM"/>
    </source>
</evidence>
<keyword evidence="1" id="KW-0732">Signal</keyword>
<gene>
    <name evidence="2" type="ORF">BX611_1013</name>
</gene>
<dbReference type="SUPFAM" id="SSF82185">
    <property type="entry name" value="Histone H3 K4-specific methyltransferase SET7/9 N-terminal domain"/>
    <property type="match status" value="1"/>
</dbReference>
<protein>
    <recommendedName>
        <fullName evidence="4">MORN repeat protein</fullName>
    </recommendedName>
</protein>
<feature type="chain" id="PRO_5017536551" description="MORN repeat protein" evidence="1">
    <location>
        <begin position="19"/>
        <end position="115"/>
    </location>
</feature>
<comment type="caution">
    <text evidence="2">The sequence shown here is derived from an EMBL/GenBank/DDBJ whole genome shotgun (WGS) entry which is preliminary data.</text>
</comment>
<name>A0A3D9RW67_9FLAO</name>
<sequence>MKTIIKVVVLLFCVTAFAQEQKVDYKKINNDLVKATYYFADNTNAIEREGFFDANGKLHGTWISYDIAGNKTSVANYLNGKKDGVWTYFKEDKINLVTYNQNKIIKVEEKALVIN</sequence>
<dbReference type="Gene3D" id="2.20.110.10">
    <property type="entry name" value="Histone H3 K4-specific methyltransferase SET7/9 N-terminal domain"/>
    <property type="match status" value="1"/>
</dbReference>
<dbReference type="OrthoDB" id="1467310at2"/>
<reference evidence="2 3" key="1">
    <citation type="submission" date="2018-08" db="EMBL/GenBank/DDBJ databases">
        <title>Genomic Encyclopedia of Type Strains, Phase III (KMG-III): the genomes of soil and plant-associated and newly described type strains.</title>
        <authorList>
            <person name="Whitman W."/>
        </authorList>
    </citation>
    <scope>NUCLEOTIDE SEQUENCE [LARGE SCALE GENOMIC DNA]</scope>
    <source>
        <strain evidence="2 3">325-5</strain>
    </source>
</reference>
<accession>A0A3D9RW67</accession>